<evidence type="ECO:0000256" key="1">
    <source>
        <dbReference type="ARBA" id="ARBA00022500"/>
    </source>
</evidence>
<dbReference type="InterPro" id="IPR001633">
    <property type="entry name" value="EAL_dom"/>
</dbReference>
<evidence type="ECO:0000259" key="2">
    <source>
        <dbReference type="PROSITE" id="PS50112"/>
    </source>
</evidence>
<dbReference type="Gene3D" id="3.40.1550.10">
    <property type="entry name" value="CheC-like"/>
    <property type="match status" value="1"/>
</dbReference>
<dbReference type="InterPro" id="IPR035965">
    <property type="entry name" value="PAS-like_dom_sf"/>
</dbReference>
<dbReference type="AlphaFoldDB" id="A0A1F6GAF5"/>
<dbReference type="SUPFAM" id="SSF141868">
    <property type="entry name" value="EAL domain-like"/>
    <property type="match status" value="1"/>
</dbReference>
<dbReference type="InterPro" id="IPR000160">
    <property type="entry name" value="GGDEF_dom"/>
</dbReference>
<dbReference type="CDD" id="cd17910">
    <property type="entry name" value="CheC_ClassII"/>
    <property type="match status" value="1"/>
</dbReference>
<dbReference type="SUPFAM" id="SSF55073">
    <property type="entry name" value="Nucleotide cyclase"/>
    <property type="match status" value="1"/>
</dbReference>
<dbReference type="SMART" id="SM00267">
    <property type="entry name" value="GGDEF"/>
    <property type="match status" value="1"/>
</dbReference>
<feature type="domain" description="EAL" evidence="3">
    <location>
        <begin position="309"/>
        <end position="557"/>
    </location>
</feature>
<dbReference type="InterPro" id="IPR007597">
    <property type="entry name" value="CheC"/>
</dbReference>
<evidence type="ECO:0000313" key="5">
    <source>
        <dbReference type="EMBL" id="OGG95084.1"/>
    </source>
</evidence>
<dbReference type="SMART" id="SM00091">
    <property type="entry name" value="PAS"/>
    <property type="match status" value="1"/>
</dbReference>
<dbReference type="EMBL" id="MFNE01000026">
    <property type="protein sequence ID" value="OGG95084.1"/>
    <property type="molecule type" value="Genomic_DNA"/>
</dbReference>
<evidence type="ECO:0008006" key="7">
    <source>
        <dbReference type="Google" id="ProtNLM"/>
    </source>
</evidence>
<reference evidence="5 6" key="1">
    <citation type="journal article" date="2016" name="Nat. Commun.">
        <title>Thousands of microbial genomes shed light on interconnected biogeochemical processes in an aquifer system.</title>
        <authorList>
            <person name="Anantharaman K."/>
            <person name="Brown C.T."/>
            <person name="Hug L.A."/>
            <person name="Sharon I."/>
            <person name="Castelle C.J."/>
            <person name="Probst A.J."/>
            <person name="Thomas B.C."/>
            <person name="Singh A."/>
            <person name="Wilkins M.J."/>
            <person name="Karaoz U."/>
            <person name="Brodie E.L."/>
            <person name="Williams K.H."/>
            <person name="Hubbard S.S."/>
            <person name="Banfield J.F."/>
        </authorList>
    </citation>
    <scope>NUCLEOTIDE SEQUENCE [LARGE SCALE GENOMIC DNA]</scope>
</reference>
<dbReference type="GO" id="GO:0071111">
    <property type="term" value="F:cyclic-guanylate-specific phosphodiesterase activity"/>
    <property type="evidence" value="ECO:0007669"/>
    <property type="project" value="InterPro"/>
</dbReference>
<comment type="caution">
    <text evidence="5">The sequence shown here is derived from an EMBL/GenBank/DDBJ whole genome shotgun (WGS) entry which is preliminary data.</text>
</comment>
<evidence type="ECO:0000259" key="4">
    <source>
        <dbReference type="PROSITE" id="PS50887"/>
    </source>
</evidence>
<gene>
    <name evidence="5" type="ORF">A2527_07875</name>
</gene>
<dbReference type="InterPro" id="IPR000014">
    <property type="entry name" value="PAS"/>
</dbReference>
<dbReference type="GO" id="GO:0006935">
    <property type="term" value="P:chemotaxis"/>
    <property type="evidence" value="ECO:0007669"/>
    <property type="project" value="UniProtKB-KW"/>
</dbReference>
<dbReference type="PANTHER" id="PTHR33121:SF79">
    <property type="entry name" value="CYCLIC DI-GMP PHOSPHODIESTERASE PDED-RELATED"/>
    <property type="match status" value="1"/>
</dbReference>
<organism evidence="5 6">
    <name type="scientific">Candidatus Lambdaproteobacteria bacterium RIFOXYD2_FULL_50_16</name>
    <dbReference type="NCBI Taxonomy" id="1817772"/>
    <lineage>
        <taxon>Bacteria</taxon>
        <taxon>Pseudomonadati</taxon>
        <taxon>Pseudomonadota</taxon>
        <taxon>Candidatus Lambdaproteobacteria</taxon>
    </lineage>
</organism>
<dbReference type="PROSITE" id="PS50112">
    <property type="entry name" value="PAS"/>
    <property type="match status" value="1"/>
</dbReference>
<dbReference type="InterPro" id="IPR035919">
    <property type="entry name" value="EAL_sf"/>
</dbReference>
<accession>A0A1F6GAF5</accession>
<dbReference type="PROSITE" id="PS50883">
    <property type="entry name" value="EAL"/>
    <property type="match status" value="1"/>
</dbReference>
<evidence type="ECO:0000259" key="3">
    <source>
        <dbReference type="PROSITE" id="PS50883"/>
    </source>
</evidence>
<dbReference type="Gene3D" id="3.20.20.450">
    <property type="entry name" value="EAL domain"/>
    <property type="match status" value="1"/>
</dbReference>
<feature type="domain" description="PAS" evidence="2">
    <location>
        <begin position="8"/>
        <end position="71"/>
    </location>
</feature>
<protein>
    <recommendedName>
        <fullName evidence="7">Diguanylate cyclase</fullName>
    </recommendedName>
</protein>
<dbReference type="PANTHER" id="PTHR33121">
    <property type="entry name" value="CYCLIC DI-GMP PHOSPHODIESTERASE PDEF"/>
    <property type="match status" value="1"/>
</dbReference>
<dbReference type="SUPFAM" id="SSF55785">
    <property type="entry name" value="PYP-like sensor domain (PAS domain)"/>
    <property type="match status" value="1"/>
</dbReference>
<dbReference type="Gene3D" id="3.30.70.270">
    <property type="match status" value="1"/>
</dbReference>
<dbReference type="InterPro" id="IPR029787">
    <property type="entry name" value="Nucleotide_cyclase"/>
</dbReference>
<feature type="domain" description="GGDEF" evidence="4">
    <location>
        <begin position="168"/>
        <end position="298"/>
    </location>
</feature>
<dbReference type="SUPFAM" id="SSF103039">
    <property type="entry name" value="CheC-like"/>
    <property type="match status" value="1"/>
</dbReference>
<dbReference type="Pfam" id="PF08448">
    <property type="entry name" value="PAS_4"/>
    <property type="match status" value="1"/>
</dbReference>
<dbReference type="Gene3D" id="3.30.450.20">
    <property type="entry name" value="PAS domain"/>
    <property type="match status" value="1"/>
</dbReference>
<dbReference type="Pfam" id="PF00563">
    <property type="entry name" value="EAL"/>
    <property type="match status" value="1"/>
</dbReference>
<sequence>MDLKKATILDAIGEGLFVVDLEGRIRFWNRWISTYTKQEPKAVIGKRLDEVFPEVNQDQLVRKIGASLRMGVPTYFFNLASGWFIKIPFKKVTGSPFEYMQQQVTIHPLDPKEGLVVLLLQDQTAAREAQHRLSRFEASEAEQKKLFLDQLTGLHSRSKMLQDLPRASKPLLAIFSVDLFNEMNKFYGYETGELILKEVSARLKSYFGDEALGIYKLPSAEFAVLEEGSTSIDKWTQKVQYFLENTMTERLDNPKSGQRIPLSMTAGISRDKKQLLRHADLALKAAIERKKTWLIFDKSLDDLARFEDNIRWVGIVREALEDGRIIPYYQPIIDNKSGETTKYETLVRLIDPQGKVISPYYFLEVAKKAKLYAKITQRVLDCSFETFADSKAEFSVNLTVDDIQDKETLEYIYRKLLENPKMTHRVIFEIIESEGIENFEEVSHFIQRVKSLGGKIAIDDFGTGYSNFEYLVRLDVDIIKIDGSLIRNLDFDKNKYMVVETLVEFAKKLGLQTVAEFVDSNNVLNAVKALGITYSQGFFLGQPEALIEKKGSSRVARRSLNENQLDAFKELMNIAFGSALSVMADIVGSLVSITVPNIDVMDPDKLNRFVDLSLNVRGESWVGSQTFSGMIEGEVLLFIAPEPARNLAALFENKQGNLLSEKTIRGAVLDFVNIIATACVKNFSEHLDLHTKLNFPALEESRIGLFKAELGLEERLVMVDTVIKFQKRDIHANLVLLTRVGDSLLTRLDQYIEEMVGK</sequence>
<dbReference type="InterPro" id="IPR050706">
    <property type="entry name" value="Cyclic-di-GMP_PDE-like"/>
</dbReference>
<proteinExistence type="predicted"/>
<dbReference type="InterPro" id="IPR013656">
    <property type="entry name" value="PAS_4"/>
</dbReference>
<dbReference type="InterPro" id="IPR043128">
    <property type="entry name" value="Rev_trsase/Diguanyl_cyclase"/>
</dbReference>
<dbReference type="Proteomes" id="UP000178449">
    <property type="component" value="Unassembled WGS sequence"/>
</dbReference>
<dbReference type="SMART" id="SM00052">
    <property type="entry name" value="EAL"/>
    <property type="match status" value="1"/>
</dbReference>
<dbReference type="InterPro" id="IPR028976">
    <property type="entry name" value="CheC-like_sf"/>
</dbReference>
<dbReference type="Pfam" id="PF04509">
    <property type="entry name" value="CheC"/>
    <property type="match status" value="1"/>
</dbReference>
<evidence type="ECO:0000313" key="6">
    <source>
        <dbReference type="Proteomes" id="UP000178449"/>
    </source>
</evidence>
<name>A0A1F6GAF5_9PROT</name>
<dbReference type="CDD" id="cd00130">
    <property type="entry name" value="PAS"/>
    <property type="match status" value="1"/>
</dbReference>
<keyword evidence="1" id="KW-0145">Chemotaxis</keyword>
<dbReference type="CDD" id="cd01948">
    <property type="entry name" value="EAL"/>
    <property type="match status" value="1"/>
</dbReference>
<dbReference type="STRING" id="1817772.A2527_07875"/>
<dbReference type="Pfam" id="PF00990">
    <property type="entry name" value="GGDEF"/>
    <property type="match status" value="1"/>
</dbReference>
<dbReference type="PROSITE" id="PS50887">
    <property type="entry name" value="GGDEF"/>
    <property type="match status" value="1"/>
</dbReference>